<accession>A0ABV1KGX3</accession>
<name>A0ABV1KGX3_9PSEU</name>
<dbReference type="InterPro" id="IPR041413">
    <property type="entry name" value="MLTR_LBD"/>
</dbReference>
<proteinExistence type="predicted"/>
<gene>
    <name evidence="3" type="ORF">WIS52_24260</name>
</gene>
<protein>
    <submittedName>
        <fullName evidence="3">Helix-turn-helix domain-containing protein</fullName>
    </submittedName>
</protein>
<comment type="caution">
    <text evidence="3">The sequence shown here is derived from an EMBL/GenBank/DDBJ whole genome shotgun (WGS) entry which is preliminary data.</text>
</comment>
<evidence type="ECO:0000256" key="1">
    <source>
        <dbReference type="SAM" id="MobiDB-lite"/>
    </source>
</evidence>
<sequence>MPARNSRRGADDIGGTGAPPALESPSFGSFLQQLRARSTRGRRRGGGMSRAELATLAGRGVSYITKLEQGEAQAPSAAVVESVADALQVTGAERAHLHDLSTYRPAPAGTAHRSPVSVTDANRIYVDNLAPALGGFVDVAWNVLYANGAYTRVYRHIDDPGVGNVLVWLFFVPDSRHIMVEWEQEALLTVSWLRALMVRNERTGPDYTTLMHRLARSDEFLTMWRRGQVALARHKDEMLVRDLDRGTVLHLHAQVLTWPEPGSSLQLYLGVDVTGNALPSR</sequence>
<evidence type="ECO:0000259" key="2">
    <source>
        <dbReference type="PROSITE" id="PS50943"/>
    </source>
</evidence>
<keyword evidence="4" id="KW-1185">Reference proteome</keyword>
<dbReference type="EMBL" id="JBEDNQ010000011">
    <property type="protein sequence ID" value="MEQ3553599.1"/>
    <property type="molecule type" value="Genomic_DNA"/>
</dbReference>
<evidence type="ECO:0000313" key="3">
    <source>
        <dbReference type="EMBL" id="MEQ3553599.1"/>
    </source>
</evidence>
<dbReference type="Pfam" id="PF17765">
    <property type="entry name" value="MLTR_LBD"/>
    <property type="match status" value="1"/>
</dbReference>
<dbReference type="PROSITE" id="PS50943">
    <property type="entry name" value="HTH_CROC1"/>
    <property type="match status" value="1"/>
</dbReference>
<dbReference type="SMART" id="SM00530">
    <property type="entry name" value="HTH_XRE"/>
    <property type="match status" value="1"/>
</dbReference>
<dbReference type="Gene3D" id="3.30.450.180">
    <property type="match status" value="1"/>
</dbReference>
<dbReference type="Gene3D" id="1.10.260.40">
    <property type="entry name" value="lambda repressor-like DNA-binding domains"/>
    <property type="match status" value="1"/>
</dbReference>
<dbReference type="RefSeq" id="WP_349300666.1">
    <property type="nucleotide sequence ID" value="NZ_JBEDNQ010000011.1"/>
</dbReference>
<dbReference type="Pfam" id="PF13560">
    <property type="entry name" value="HTH_31"/>
    <property type="match status" value="1"/>
</dbReference>
<dbReference type="InterPro" id="IPR010982">
    <property type="entry name" value="Lambda_DNA-bd_dom_sf"/>
</dbReference>
<dbReference type="CDD" id="cd00093">
    <property type="entry name" value="HTH_XRE"/>
    <property type="match status" value="1"/>
</dbReference>
<dbReference type="SUPFAM" id="SSF47413">
    <property type="entry name" value="lambda repressor-like DNA-binding domains"/>
    <property type="match status" value="1"/>
</dbReference>
<organism evidence="3 4">
    <name type="scientific">Pseudonocardia nematodicida</name>
    <dbReference type="NCBI Taxonomy" id="1206997"/>
    <lineage>
        <taxon>Bacteria</taxon>
        <taxon>Bacillati</taxon>
        <taxon>Actinomycetota</taxon>
        <taxon>Actinomycetes</taxon>
        <taxon>Pseudonocardiales</taxon>
        <taxon>Pseudonocardiaceae</taxon>
        <taxon>Pseudonocardia</taxon>
    </lineage>
</organism>
<feature type="domain" description="HTH cro/C1-type" evidence="2">
    <location>
        <begin position="47"/>
        <end position="94"/>
    </location>
</feature>
<reference evidence="3 4" key="1">
    <citation type="submission" date="2024-03" db="EMBL/GenBank/DDBJ databases">
        <title>Draft genome sequence of Pseudonocardia nematodicida JCM 31783.</title>
        <authorList>
            <person name="Butdee W."/>
            <person name="Duangmal K."/>
        </authorList>
    </citation>
    <scope>NUCLEOTIDE SEQUENCE [LARGE SCALE GENOMIC DNA]</scope>
    <source>
        <strain evidence="3 4">JCM 31783</strain>
    </source>
</reference>
<dbReference type="PANTHER" id="PTHR35010:SF2">
    <property type="entry name" value="BLL4672 PROTEIN"/>
    <property type="match status" value="1"/>
</dbReference>
<dbReference type="Proteomes" id="UP001494902">
    <property type="component" value="Unassembled WGS sequence"/>
</dbReference>
<dbReference type="InterPro" id="IPR001387">
    <property type="entry name" value="Cro/C1-type_HTH"/>
</dbReference>
<feature type="region of interest" description="Disordered" evidence="1">
    <location>
        <begin position="1"/>
        <end position="27"/>
    </location>
</feature>
<evidence type="ECO:0000313" key="4">
    <source>
        <dbReference type="Proteomes" id="UP001494902"/>
    </source>
</evidence>
<dbReference type="PANTHER" id="PTHR35010">
    <property type="entry name" value="BLL4672 PROTEIN-RELATED"/>
    <property type="match status" value="1"/>
</dbReference>